<evidence type="ECO:0000313" key="2">
    <source>
        <dbReference type="Proteomes" id="UP000247409"/>
    </source>
</evidence>
<sequence>MRPINEHCFSHISPFGQSGYALVYRSKNIANKKFLPRSFFAQFVGMQSKITLFCVFVLEKNSIVTCRNLDLNVIKFSSLPNISSLLECISEQRETEATSPVDEQENSADLKKHIFKAFKTITHNFLQVWISNNTIDDPSLPRSCKEACKDPGWCEANEREMNSLICRNNWEPILRETWIRPVLFTWVFKDKMLVADDKTS</sequence>
<accession>A0A2V3IKB2</accession>
<organism evidence="1 2">
    <name type="scientific">Gracilariopsis chorda</name>
    <dbReference type="NCBI Taxonomy" id="448386"/>
    <lineage>
        <taxon>Eukaryota</taxon>
        <taxon>Rhodophyta</taxon>
        <taxon>Florideophyceae</taxon>
        <taxon>Rhodymeniophycidae</taxon>
        <taxon>Gracilariales</taxon>
        <taxon>Gracilariaceae</taxon>
        <taxon>Gracilariopsis</taxon>
    </lineage>
</organism>
<evidence type="ECO:0000313" key="1">
    <source>
        <dbReference type="EMBL" id="PXF42488.1"/>
    </source>
</evidence>
<reference evidence="1 2" key="1">
    <citation type="journal article" date="2018" name="Mol. Biol. Evol.">
        <title>Analysis of the draft genome of the red seaweed Gracilariopsis chorda provides insights into genome size evolution in Rhodophyta.</title>
        <authorList>
            <person name="Lee J."/>
            <person name="Yang E.C."/>
            <person name="Graf L."/>
            <person name="Yang J.H."/>
            <person name="Qiu H."/>
            <person name="Zel Zion U."/>
            <person name="Chan C.X."/>
            <person name="Stephens T.G."/>
            <person name="Weber A.P.M."/>
            <person name="Boo G.H."/>
            <person name="Boo S.M."/>
            <person name="Kim K.M."/>
            <person name="Shin Y."/>
            <person name="Jung M."/>
            <person name="Lee S.J."/>
            <person name="Yim H.S."/>
            <person name="Lee J.H."/>
            <person name="Bhattacharya D."/>
            <person name="Yoon H.S."/>
        </authorList>
    </citation>
    <scope>NUCLEOTIDE SEQUENCE [LARGE SCALE GENOMIC DNA]</scope>
    <source>
        <strain evidence="1 2">SKKU-2015</strain>
        <tissue evidence="1">Whole body</tissue>
    </source>
</reference>
<dbReference type="EMBL" id="NBIV01000161">
    <property type="protein sequence ID" value="PXF42488.1"/>
    <property type="molecule type" value="Genomic_DNA"/>
</dbReference>
<proteinExistence type="predicted"/>
<name>A0A2V3IKB2_9FLOR</name>
<comment type="caution">
    <text evidence="1">The sequence shown here is derived from an EMBL/GenBank/DDBJ whole genome shotgun (WGS) entry which is preliminary data.</text>
</comment>
<gene>
    <name evidence="1" type="ORF">BWQ96_07797</name>
</gene>
<keyword evidence="2" id="KW-1185">Reference proteome</keyword>
<protein>
    <submittedName>
        <fullName evidence="1">Uncharacterized protein</fullName>
    </submittedName>
</protein>
<dbReference type="AlphaFoldDB" id="A0A2V3IKB2"/>
<dbReference type="Proteomes" id="UP000247409">
    <property type="component" value="Unassembled WGS sequence"/>
</dbReference>